<keyword evidence="2" id="KW-1185">Reference proteome</keyword>
<dbReference type="Proteomes" id="UP000001054">
    <property type="component" value="Plasmid pNGR234b"/>
</dbReference>
<organism evidence="1 2">
    <name type="scientific">Sinorhizobium fredii (strain NBRC 101917 / NGR234)</name>
    <dbReference type="NCBI Taxonomy" id="394"/>
    <lineage>
        <taxon>Bacteria</taxon>
        <taxon>Pseudomonadati</taxon>
        <taxon>Pseudomonadota</taxon>
        <taxon>Alphaproteobacteria</taxon>
        <taxon>Hyphomicrobiales</taxon>
        <taxon>Rhizobiaceae</taxon>
        <taxon>Sinorhizobium/Ensifer group</taxon>
        <taxon>Sinorhizobium</taxon>
    </lineage>
</organism>
<protein>
    <submittedName>
        <fullName evidence="1">Uncharacterized protein</fullName>
    </submittedName>
</protein>
<proteinExistence type="predicted"/>
<dbReference type="EMBL" id="CP000874">
    <property type="protein sequence ID" value="ACP22521.1"/>
    <property type="molecule type" value="Genomic_DNA"/>
</dbReference>
<dbReference type="RefSeq" id="WP_015887166.1">
    <property type="nucleotide sequence ID" value="NC_012586.1"/>
</dbReference>
<accession>C3KR13</accession>
<gene>
    <name evidence="1" type="ordered locus">NGR_b10680</name>
</gene>
<dbReference type="AlphaFoldDB" id="C3KR13"/>
<geneLocation type="plasmid" evidence="2">
    <name>sym pNGR234b</name>
</geneLocation>
<evidence type="ECO:0000313" key="2">
    <source>
        <dbReference type="Proteomes" id="UP000001054"/>
    </source>
</evidence>
<reference evidence="2" key="1">
    <citation type="journal article" date="2004" name="J. Bacteriol.">
        <title>An evolutionary hot spot: the pNGR234b replicon of Rhizobium sp. strain NGR234.</title>
        <authorList>
            <person name="Streit W.R."/>
            <person name="Schmitz R.A."/>
            <person name="Perret X."/>
            <person name="Staehelin C."/>
            <person name="Deakin W.J."/>
            <person name="Raasch C."/>
            <person name="Liesegang H."/>
            <person name="Broughton W.J."/>
        </authorList>
    </citation>
    <scope>NUCLEOTIDE SEQUENCE [LARGE SCALE GENOMIC DNA]</scope>
    <source>
        <strain evidence="2">NBRC 101917 / NGR234</strain>
    </source>
</reference>
<evidence type="ECO:0000313" key="1">
    <source>
        <dbReference type="EMBL" id="ACP22521.1"/>
    </source>
</evidence>
<dbReference type="HOGENOM" id="CLU_2119108_0_0_5"/>
<sequence length="95" mass="10957">MRELVFECCVLLENPTRFVEQMRLRLAGFHESTIDHGVEETFMFCDGYATARATDSAVLMRVVAKDLVFSHAIRIAFEETMLYIIPSAPEKVVWR</sequence>
<reference evidence="1 2" key="2">
    <citation type="journal article" date="2009" name="Appl. Environ. Microbiol.">
        <title>Rhizobium sp. strain NGR234 possesses a remarkable number of secretion systems.</title>
        <authorList>
            <person name="Schmeisser C."/>
            <person name="Liesegang H."/>
            <person name="Krysciak D."/>
            <person name="Bakkou N."/>
            <person name="Le Quere A."/>
            <person name="Wollherr A."/>
            <person name="Heinemeyer I."/>
            <person name="Morgenstern B."/>
            <person name="Pommerening-Roeser A."/>
            <person name="Flores M."/>
            <person name="Palacios R."/>
            <person name="Brenner S."/>
            <person name="Gottschalk G."/>
            <person name="Schmitz R.A."/>
            <person name="Broughton W.J."/>
            <person name="Perret X."/>
            <person name="Strittmatter A.W."/>
            <person name="Streit W.R."/>
        </authorList>
    </citation>
    <scope>NUCLEOTIDE SEQUENCE [LARGE SCALE GENOMIC DNA]</scope>
    <source>
        <strain evidence="2">NBRC 101917 / NGR234</strain>
    </source>
</reference>
<name>C3KR13_SINFN</name>
<dbReference type="OrthoDB" id="8281074at2"/>
<dbReference type="KEGG" id="rhi:NGR_b10680"/>
<keyword evidence="1" id="KW-0614">Plasmid</keyword>